<organism evidence="5 6">
    <name type="scientific">Chryseobacterium flavum</name>
    <dbReference type="NCBI Taxonomy" id="415851"/>
    <lineage>
        <taxon>Bacteria</taxon>
        <taxon>Pseudomonadati</taxon>
        <taxon>Bacteroidota</taxon>
        <taxon>Flavobacteriia</taxon>
        <taxon>Flavobacteriales</taxon>
        <taxon>Weeksellaceae</taxon>
        <taxon>Chryseobacterium group</taxon>
        <taxon>Chryseobacterium</taxon>
    </lineage>
</organism>
<evidence type="ECO:0000313" key="5">
    <source>
        <dbReference type="EMBL" id="REC66300.1"/>
    </source>
</evidence>
<dbReference type="Pfam" id="PF00005">
    <property type="entry name" value="ABC_tran"/>
    <property type="match status" value="1"/>
</dbReference>
<gene>
    <name evidence="5" type="ORF">DRF59_12575</name>
</gene>
<keyword evidence="3" id="KW-0067">ATP-binding</keyword>
<feature type="domain" description="ABC transporter" evidence="4">
    <location>
        <begin position="5"/>
        <end position="228"/>
    </location>
</feature>
<dbReference type="Proteomes" id="UP000256769">
    <property type="component" value="Unassembled WGS sequence"/>
</dbReference>
<dbReference type="PANTHER" id="PTHR42939">
    <property type="entry name" value="ABC TRANSPORTER ATP-BINDING PROTEIN ALBC-RELATED"/>
    <property type="match status" value="1"/>
</dbReference>
<dbReference type="SUPFAM" id="SSF52540">
    <property type="entry name" value="P-loop containing nucleoside triphosphate hydrolases"/>
    <property type="match status" value="1"/>
</dbReference>
<dbReference type="InterPro" id="IPR051782">
    <property type="entry name" value="ABC_Transporter_VariousFunc"/>
</dbReference>
<name>A0A3D9CKQ9_9FLAO</name>
<dbReference type="Gene3D" id="3.40.50.300">
    <property type="entry name" value="P-loop containing nucleotide triphosphate hydrolases"/>
    <property type="match status" value="1"/>
</dbReference>
<dbReference type="InterPro" id="IPR003593">
    <property type="entry name" value="AAA+_ATPase"/>
</dbReference>
<dbReference type="InterPro" id="IPR027417">
    <property type="entry name" value="P-loop_NTPase"/>
</dbReference>
<evidence type="ECO:0000313" key="6">
    <source>
        <dbReference type="Proteomes" id="UP000256769"/>
    </source>
</evidence>
<dbReference type="AlphaFoldDB" id="A0A3D9CKQ9"/>
<evidence type="ECO:0000256" key="3">
    <source>
        <dbReference type="ARBA" id="ARBA00022840"/>
    </source>
</evidence>
<dbReference type="GO" id="GO:0005524">
    <property type="term" value="F:ATP binding"/>
    <property type="evidence" value="ECO:0007669"/>
    <property type="project" value="UniProtKB-KW"/>
</dbReference>
<keyword evidence="6" id="KW-1185">Reference proteome</keyword>
<dbReference type="EMBL" id="QNUE01000009">
    <property type="protein sequence ID" value="REC66300.1"/>
    <property type="molecule type" value="Genomic_DNA"/>
</dbReference>
<evidence type="ECO:0000256" key="1">
    <source>
        <dbReference type="ARBA" id="ARBA00022448"/>
    </source>
</evidence>
<dbReference type="SMART" id="SM00382">
    <property type="entry name" value="AAA"/>
    <property type="match status" value="1"/>
</dbReference>
<sequence length="228" mass="26012">MTTNIELDNISYKIKDKKILNNISFKLSYGLHILIGSNGSGKTTLLKLLSTLTSPTSGIYQYNQVSVKKNRQIKKETGFMPQQPNLYLDLTVYQNIMYFGLLKGAKKREIEVKIDLFLESFSILQFKNIKVQNLSGGIQQRVSIIISIINNPKLLILDEPTNNLDEIEREKLYQLLKKLSANAIIVFSTHLIDEAIKYCDKVIVMKDGNISLNESIASMKNLDIKKYF</sequence>
<keyword evidence="1" id="KW-0813">Transport</keyword>
<proteinExistence type="predicted"/>
<keyword evidence="2" id="KW-0547">Nucleotide-binding</keyword>
<evidence type="ECO:0000259" key="4">
    <source>
        <dbReference type="PROSITE" id="PS50893"/>
    </source>
</evidence>
<dbReference type="InterPro" id="IPR003439">
    <property type="entry name" value="ABC_transporter-like_ATP-bd"/>
</dbReference>
<dbReference type="PANTHER" id="PTHR42939:SF1">
    <property type="entry name" value="ABC TRANSPORTER ATP-BINDING PROTEIN ALBC-RELATED"/>
    <property type="match status" value="1"/>
</dbReference>
<accession>A0A3D9CKQ9</accession>
<dbReference type="PROSITE" id="PS50893">
    <property type="entry name" value="ABC_TRANSPORTER_2"/>
    <property type="match status" value="1"/>
</dbReference>
<reference evidence="5 6" key="1">
    <citation type="journal article" date="2007" name="Int. J. Syst. Evol. Microbiol.">
        <title>Chryseobacterium flavum sp. nov., isolated from polluted soil.</title>
        <authorList>
            <person name="Zhou Y."/>
            <person name="Dong J."/>
            <person name="Wang X."/>
            <person name="Huang X."/>
            <person name="Zhang K.Y."/>
            <person name="Zhang Y.Q."/>
            <person name="Guo Y.F."/>
            <person name="Lai R."/>
            <person name="Li W.J."/>
        </authorList>
    </citation>
    <scope>NUCLEOTIDE SEQUENCE [LARGE SCALE GENOMIC DNA]</scope>
    <source>
        <strain evidence="5 6">KCTC 12877</strain>
    </source>
</reference>
<comment type="caution">
    <text evidence="5">The sequence shown here is derived from an EMBL/GenBank/DDBJ whole genome shotgun (WGS) entry which is preliminary data.</text>
</comment>
<dbReference type="OrthoDB" id="9801987at2"/>
<dbReference type="GO" id="GO:0016887">
    <property type="term" value="F:ATP hydrolysis activity"/>
    <property type="evidence" value="ECO:0007669"/>
    <property type="project" value="InterPro"/>
</dbReference>
<protein>
    <recommendedName>
        <fullName evidence="4">ABC transporter domain-containing protein</fullName>
    </recommendedName>
</protein>
<evidence type="ECO:0000256" key="2">
    <source>
        <dbReference type="ARBA" id="ARBA00022741"/>
    </source>
</evidence>
<dbReference type="RefSeq" id="WP_115960431.1">
    <property type="nucleotide sequence ID" value="NZ_CBCRVL010000025.1"/>
</dbReference>